<proteinExistence type="predicted"/>
<dbReference type="CDD" id="cd08551">
    <property type="entry name" value="Fe-ADH"/>
    <property type="match status" value="1"/>
</dbReference>
<comment type="caution">
    <text evidence="12">Lacks conserved residue(s) required for the propagation of feature annotation.</text>
</comment>
<dbReference type="EMBL" id="RBSV01000439">
    <property type="protein sequence ID" value="RMS72024.1"/>
    <property type="molecule type" value="Genomic_DNA"/>
</dbReference>
<dbReference type="PANTHER" id="PTHR32071:SF117">
    <property type="entry name" value="PTS-DEPENDENT DIHYDROXYACETONE KINASE OPERON REGULATORY PROTEIN-RELATED"/>
    <property type="match status" value="1"/>
</dbReference>
<organism evidence="15 16">
    <name type="scientific">Pseudomonas savastanoi</name>
    <name type="common">Pseudomonas syringae pv. savastanoi</name>
    <dbReference type="NCBI Taxonomy" id="29438"/>
    <lineage>
        <taxon>Bacteria</taxon>
        <taxon>Pseudomonadati</taxon>
        <taxon>Pseudomonadota</taxon>
        <taxon>Gammaproteobacteria</taxon>
        <taxon>Pseudomonadales</taxon>
        <taxon>Pseudomonadaceae</taxon>
        <taxon>Pseudomonas</taxon>
    </lineage>
</organism>
<keyword evidence="2" id="KW-0547">Nucleotide-binding</keyword>
<accession>A0A3M5FD31</accession>
<feature type="domain" description="Response regulatory" evidence="14">
    <location>
        <begin position="1"/>
        <end position="26"/>
    </location>
</feature>
<dbReference type="FunFam" id="1.20.1090.10:FF:000001">
    <property type="entry name" value="Aldehyde-alcohol dehydrogenase"/>
    <property type="match status" value="1"/>
</dbReference>
<dbReference type="InterPro" id="IPR058031">
    <property type="entry name" value="AAA_lid_NorR"/>
</dbReference>
<keyword evidence="3" id="KW-0067">ATP-binding</keyword>
<evidence type="ECO:0000256" key="11">
    <source>
        <dbReference type="ARBA" id="ARBA00073743"/>
    </source>
</evidence>
<dbReference type="PROSITE" id="PS50110">
    <property type="entry name" value="RESPONSE_REGULATORY"/>
    <property type="match status" value="1"/>
</dbReference>
<dbReference type="InterPro" id="IPR003593">
    <property type="entry name" value="AAA+_ATPase"/>
</dbReference>
<dbReference type="InterPro" id="IPR025944">
    <property type="entry name" value="Sigma_54_int_dom_CS"/>
</dbReference>
<dbReference type="GO" id="GO:0000160">
    <property type="term" value="P:phosphorelay signal transduction system"/>
    <property type="evidence" value="ECO:0007669"/>
    <property type="project" value="UniProtKB-KW"/>
</dbReference>
<evidence type="ECO:0000256" key="12">
    <source>
        <dbReference type="PROSITE-ProRule" id="PRU00169"/>
    </source>
</evidence>
<dbReference type="InterPro" id="IPR018211">
    <property type="entry name" value="ADH_Fe_CS"/>
</dbReference>
<feature type="domain" description="Sigma-54 factor interaction" evidence="13">
    <location>
        <begin position="62"/>
        <end position="291"/>
    </location>
</feature>
<reference evidence="15 16" key="1">
    <citation type="submission" date="2018-08" db="EMBL/GenBank/DDBJ databases">
        <title>Recombination of ecologically and evolutionarily significant loci maintains genetic cohesion in the Pseudomonas syringae species complex.</title>
        <authorList>
            <person name="Dillon M."/>
            <person name="Thakur S."/>
            <person name="Almeida R.N.D."/>
            <person name="Weir B.S."/>
            <person name="Guttman D.S."/>
        </authorList>
    </citation>
    <scope>NUCLEOTIDE SEQUENCE [LARGE SCALE GENOMIC DNA]</scope>
    <source>
        <strain evidence="15 16">ICMP 13927</strain>
    </source>
</reference>
<dbReference type="GO" id="GO:0003677">
    <property type="term" value="F:DNA binding"/>
    <property type="evidence" value="ECO:0007669"/>
    <property type="project" value="UniProtKB-KW"/>
</dbReference>
<dbReference type="InterPro" id="IPR025943">
    <property type="entry name" value="Sigma_54_int_dom_ATP-bd_2"/>
</dbReference>
<comment type="caution">
    <text evidence="15">The sequence shown here is derived from an EMBL/GenBank/DDBJ whole genome shotgun (WGS) entry which is preliminary data.</text>
</comment>
<evidence type="ECO:0000256" key="3">
    <source>
        <dbReference type="ARBA" id="ARBA00022840"/>
    </source>
</evidence>
<evidence type="ECO:0000256" key="1">
    <source>
        <dbReference type="ARBA" id="ARBA00022553"/>
    </source>
</evidence>
<evidence type="ECO:0000256" key="2">
    <source>
        <dbReference type="ARBA" id="ARBA00022741"/>
    </source>
</evidence>
<dbReference type="SUPFAM" id="SSF52172">
    <property type="entry name" value="CheY-like"/>
    <property type="match status" value="1"/>
</dbReference>
<dbReference type="Pfam" id="PF25137">
    <property type="entry name" value="ADH_Fe_C"/>
    <property type="match status" value="1"/>
</dbReference>
<dbReference type="Pfam" id="PF25601">
    <property type="entry name" value="AAA_lid_14"/>
    <property type="match status" value="1"/>
</dbReference>
<dbReference type="Gene3D" id="3.40.50.1970">
    <property type="match status" value="1"/>
</dbReference>
<dbReference type="PROSITE" id="PS00913">
    <property type="entry name" value="ADH_IRON_1"/>
    <property type="match status" value="1"/>
</dbReference>
<dbReference type="FunFam" id="3.40.50.300:FF:000006">
    <property type="entry name" value="DNA-binding transcriptional regulator NtrC"/>
    <property type="match status" value="1"/>
</dbReference>
<dbReference type="PANTHER" id="PTHR32071">
    <property type="entry name" value="TRANSCRIPTIONAL REGULATORY PROTEIN"/>
    <property type="match status" value="1"/>
</dbReference>
<dbReference type="PROSITE" id="PS00675">
    <property type="entry name" value="SIGMA54_INTERACT_1"/>
    <property type="match status" value="1"/>
</dbReference>
<dbReference type="InterPro" id="IPR025662">
    <property type="entry name" value="Sigma_54_int_dom_ATP-bd_1"/>
</dbReference>
<dbReference type="Gene3D" id="1.10.8.60">
    <property type="match status" value="1"/>
</dbReference>
<evidence type="ECO:0000259" key="13">
    <source>
        <dbReference type="PROSITE" id="PS50045"/>
    </source>
</evidence>
<dbReference type="InterPro" id="IPR011006">
    <property type="entry name" value="CheY-like_superfamily"/>
</dbReference>
<dbReference type="Gene3D" id="3.40.50.300">
    <property type="entry name" value="P-loop containing nucleotide triphosphate hydrolases"/>
    <property type="match status" value="1"/>
</dbReference>
<evidence type="ECO:0000313" key="15">
    <source>
        <dbReference type="EMBL" id="RMS72024.1"/>
    </source>
</evidence>
<dbReference type="InterPro" id="IPR002078">
    <property type="entry name" value="Sigma_54_int"/>
</dbReference>
<dbReference type="PROSITE" id="PS50045">
    <property type="entry name" value="SIGMA54_INTERACT_4"/>
    <property type="match status" value="1"/>
</dbReference>
<evidence type="ECO:0000256" key="4">
    <source>
        <dbReference type="ARBA" id="ARBA00022841"/>
    </source>
</evidence>
<comment type="pathway">
    <text evidence="10">Glycan biosynthesis; alginate biosynthesis [regulation].</text>
</comment>
<dbReference type="PROSITE" id="PS00676">
    <property type="entry name" value="SIGMA54_INTERACT_2"/>
    <property type="match status" value="1"/>
</dbReference>
<gene>
    <name evidence="15" type="ORF">ALP60_02308</name>
</gene>
<dbReference type="FunFam" id="1.10.8.60:FF:000120">
    <property type="entry name" value="Sigma-54-dependent Fis family transcriptional regulator"/>
    <property type="match status" value="1"/>
</dbReference>
<dbReference type="GO" id="GO:0046872">
    <property type="term" value="F:metal ion binding"/>
    <property type="evidence" value="ECO:0007669"/>
    <property type="project" value="InterPro"/>
</dbReference>
<dbReference type="Gene3D" id="1.20.1090.10">
    <property type="entry name" value="Dehydroquinate synthase-like - alpha domain"/>
    <property type="match status" value="1"/>
</dbReference>
<dbReference type="Pfam" id="PF00158">
    <property type="entry name" value="Sigma54_activat"/>
    <property type="match status" value="1"/>
</dbReference>
<dbReference type="InterPro" id="IPR001789">
    <property type="entry name" value="Sig_transdc_resp-reg_receiver"/>
</dbReference>
<dbReference type="InterPro" id="IPR056798">
    <property type="entry name" value="ADH_Fe_C"/>
</dbReference>
<dbReference type="SMART" id="SM00382">
    <property type="entry name" value="AAA"/>
    <property type="match status" value="1"/>
</dbReference>
<evidence type="ECO:0000256" key="10">
    <source>
        <dbReference type="ARBA" id="ARBA00060514"/>
    </source>
</evidence>
<dbReference type="SUPFAM" id="SSF56796">
    <property type="entry name" value="Dehydroquinate synthase-like"/>
    <property type="match status" value="1"/>
</dbReference>
<dbReference type="GO" id="GO:0042121">
    <property type="term" value="P:alginic acid biosynthetic process"/>
    <property type="evidence" value="ECO:0007669"/>
    <property type="project" value="UniProtKB-KW"/>
</dbReference>
<dbReference type="GO" id="GO:0005524">
    <property type="term" value="F:ATP binding"/>
    <property type="evidence" value="ECO:0007669"/>
    <property type="project" value="UniProtKB-KW"/>
</dbReference>
<sequence length="567" mass="61369">MKMGAVDYIAKPFDHDEMLQAVSRILRDRQTVKGLQDERNALAKANGAEKGPAQNNNGEIGIIGSCPPMLDLYSKIRKVAPTDSNVLVQGESGTGKELVARALHNLSRRAKAPMISVNCAAIPESLIESELFGHEKGAFTGASAGRAGLVEAADGGTLFLDEIGELPLEAQARLLRVLQEGEIRRVGSVQSQKVDVRLIAATHRDLKTLAKNGEFREDLFYRLHVIALKLPALRERGSDILEIARAFLVRQSAKVGRDDLKFSPDAEQAIRHYSWPGNVRELENAVERSVILCENPEITADLLGIDKVTHPGKPMVLVPTTSGTGSEVTPNAIVTLPDEELKIGVVSRHLLPTLVILDPLRTLSLPRPITAATGMDAFTHSLESFISTKANPISDAFALESMRLIAGSIVEAWQQPESVRARGDMLLGSMYGGLALTAAGTAAVHALAYPLGGKFHVTHGVANAMLLPHVMAFNLDSCAERLKRAALVCGVAQQDDSNETAAHKLIGQIRQWTQVLNIPQNLREFGVAEEHLADMAVAASKVTRLMTNNPKALSLDDIQQLYRCLLP</sequence>
<name>A0A3M5FD31_PSESS</name>
<dbReference type="SUPFAM" id="SSF52540">
    <property type="entry name" value="P-loop containing nucleoside triphosphate hydrolases"/>
    <property type="match status" value="1"/>
</dbReference>
<keyword evidence="5" id="KW-0560">Oxidoreductase</keyword>
<dbReference type="InterPro" id="IPR027417">
    <property type="entry name" value="P-loop_NTPase"/>
</dbReference>
<evidence type="ECO:0000313" key="16">
    <source>
        <dbReference type="Proteomes" id="UP000268887"/>
    </source>
</evidence>
<dbReference type="PROSITE" id="PS00688">
    <property type="entry name" value="SIGMA54_INTERACT_3"/>
    <property type="match status" value="1"/>
</dbReference>
<keyword evidence="8 15" id="KW-0238">DNA-binding</keyword>
<evidence type="ECO:0000256" key="9">
    <source>
        <dbReference type="ARBA" id="ARBA00023163"/>
    </source>
</evidence>
<dbReference type="CDD" id="cd00009">
    <property type="entry name" value="AAA"/>
    <property type="match status" value="1"/>
</dbReference>
<dbReference type="AlphaFoldDB" id="A0A3M5FD31"/>
<evidence type="ECO:0000256" key="7">
    <source>
        <dbReference type="ARBA" id="ARBA00023015"/>
    </source>
</evidence>
<dbReference type="Proteomes" id="UP000268887">
    <property type="component" value="Unassembled WGS sequence"/>
</dbReference>
<dbReference type="GO" id="GO:0016491">
    <property type="term" value="F:oxidoreductase activity"/>
    <property type="evidence" value="ECO:0007669"/>
    <property type="project" value="UniProtKB-KW"/>
</dbReference>
<keyword evidence="7" id="KW-0805">Transcription regulation</keyword>
<keyword evidence="6" id="KW-0902">Two-component regulatory system</keyword>
<evidence type="ECO:0000256" key="5">
    <source>
        <dbReference type="ARBA" id="ARBA00023002"/>
    </source>
</evidence>
<evidence type="ECO:0000256" key="8">
    <source>
        <dbReference type="ARBA" id="ARBA00023125"/>
    </source>
</evidence>
<protein>
    <recommendedName>
        <fullName evidence="11">Alginate biosynthesis transcriptional regulatory protein AlgB</fullName>
    </recommendedName>
</protein>
<keyword evidence="9" id="KW-0804">Transcription</keyword>
<keyword evidence="4" id="KW-0016">Alginate biosynthesis</keyword>
<keyword evidence="1" id="KW-0597">Phosphoprotein</keyword>
<dbReference type="GO" id="GO:0006355">
    <property type="term" value="P:regulation of DNA-templated transcription"/>
    <property type="evidence" value="ECO:0007669"/>
    <property type="project" value="InterPro"/>
</dbReference>
<evidence type="ECO:0000256" key="6">
    <source>
        <dbReference type="ARBA" id="ARBA00023012"/>
    </source>
</evidence>
<evidence type="ECO:0000259" key="14">
    <source>
        <dbReference type="PROSITE" id="PS50110"/>
    </source>
</evidence>